<organism evidence="1 2">
    <name type="scientific">Paremcibacter congregatus</name>
    <dbReference type="NCBI Taxonomy" id="2043170"/>
    <lineage>
        <taxon>Bacteria</taxon>
        <taxon>Pseudomonadati</taxon>
        <taxon>Pseudomonadota</taxon>
        <taxon>Alphaproteobacteria</taxon>
        <taxon>Emcibacterales</taxon>
        <taxon>Emcibacteraceae</taxon>
        <taxon>Paremcibacter</taxon>
    </lineage>
</organism>
<proteinExistence type="predicted"/>
<dbReference type="RefSeq" id="WP_099474940.1">
    <property type="nucleotide sequence ID" value="NZ_CP041025.1"/>
</dbReference>
<sequence length="207" mass="23712">MANKNGITYGLTVLCPIRNNMVQGHCGVDLLRDHLRALPQGRKSLFGSVPETHLARLSIMDDVFFEGTVAREDNLKSRYLWFNSNFDGDLCDYLDSMFDHIPQEIEAIWRHCTGFPGIESGREKWKQYIYKCQIKTTFFFAAINDMTVENMLRGLMLKQEFSAFVAEHQGKDAAEIQKEFLAFMETYKAAPTPARGSVTYQFENGEV</sequence>
<dbReference type="EMBL" id="PDEM01000031">
    <property type="protein sequence ID" value="PHZ83843.1"/>
    <property type="molecule type" value="Genomic_DNA"/>
</dbReference>
<reference evidence="1 2" key="1">
    <citation type="submission" date="2017-10" db="EMBL/GenBank/DDBJ databases">
        <title>Frigbacter circumglobatus gen. nov. sp. nov., isolated from sediment cultured in situ.</title>
        <authorList>
            <person name="Zhao Z."/>
        </authorList>
    </citation>
    <scope>NUCLEOTIDE SEQUENCE [LARGE SCALE GENOMIC DNA]</scope>
    <source>
        <strain evidence="1 2">ZYL</strain>
    </source>
</reference>
<gene>
    <name evidence="1" type="ORF">CRD36_15945</name>
</gene>
<dbReference type="InParanoid" id="A0A2G4YNH2"/>
<protein>
    <submittedName>
        <fullName evidence="1">Uncharacterized protein</fullName>
    </submittedName>
</protein>
<comment type="caution">
    <text evidence="1">The sequence shown here is derived from an EMBL/GenBank/DDBJ whole genome shotgun (WGS) entry which is preliminary data.</text>
</comment>
<evidence type="ECO:0000313" key="1">
    <source>
        <dbReference type="EMBL" id="PHZ83843.1"/>
    </source>
</evidence>
<dbReference type="AlphaFoldDB" id="A0A2G4YNH2"/>
<name>A0A2G4YNH2_9PROT</name>
<evidence type="ECO:0000313" key="2">
    <source>
        <dbReference type="Proteomes" id="UP000229730"/>
    </source>
</evidence>
<dbReference type="Proteomes" id="UP000229730">
    <property type="component" value="Unassembled WGS sequence"/>
</dbReference>
<keyword evidence="2" id="KW-1185">Reference proteome</keyword>
<dbReference type="OrthoDB" id="5892745at2"/>
<accession>A0A2G4YNH2</accession>